<keyword evidence="1" id="KW-0812">Transmembrane</keyword>
<protein>
    <recommendedName>
        <fullName evidence="4">Cytochrome P450</fullName>
    </recommendedName>
</protein>
<evidence type="ECO:0000256" key="1">
    <source>
        <dbReference type="SAM" id="Phobius"/>
    </source>
</evidence>
<reference evidence="2 3" key="1">
    <citation type="submission" date="2019-06" db="EMBL/GenBank/DDBJ databases">
        <title>Genome Sequence of the Brown Rot Fungal Pathogen Monilinia laxa.</title>
        <authorList>
            <person name="De Miccolis Angelini R.M."/>
            <person name="Landi L."/>
            <person name="Abate D."/>
            <person name="Pollastro S."/>
            <person name="Romanazzi G."/>
            <person name="Faretra F."/>
        </authorList>
    </citation>
    <scope>NUCLEOTIDE SEQUENCE [LARGE SCALE GENOMIC DNA]</scope>
    <source>
        <strain evidence="2 3">Mlax316</strain>
    </source>
</reference>
<name>A0A5N6JTM2_MONLA</name>
<dbReference type="GO" id="GO:0005506">
    <property type="term" value="F:iron ion binding"/>
    <property type="evidence" value="ECO:0007669"/>
    <property type="project" value="InterPro"/>
</dbReference>
<comment type="caution">
    <text evidence="2">The sequence shown here is derived from an EMBL/GenBank/DDBJ whole genome shotgun (WGS) entry which is preliminary data.</text>
</comment>
<evidence type="ECO:0000313" key="3">
    <source>
        <dbReference type="Proteomes" id="UP000326757"/>
    </source>
</evidence>
<dbReference type="Proteomes" id="UP000326757">
    <property type="component" value="Unassembled WGS sequence"/>
</dbReference>
<proteinExistence type="predicted"/>
<dbReference type="GO" id="GO:0020037">
    <property type="term" value="F:heme binding"/>
    <property type="evidence" value="ECO:0007669"/>
    <property type="project" value="InterPro"/>
</dbReference>
<accession>A0A5N6JTM2</accession>
<dbReference type="GO" id="GO:0004497">
    <property type="term" value="F:monooxygenase activity"/>
    <property type="evidence" value="ECO:0007669"/>
    <property type="project" value="InterPro"/>
</dbReference>
<keyword evidence="3" id="KW-1185">Reference proteome</keyword>
<dbReference type="SUPFAM" id="SSF48264">
    <property type="entry name" value="Cytochrome P450"/>
    <property type="match status" value="1"/>
</dbReference>
<dbReference type="AlphaFoldDB" id="A0A5N6JTM2"/>
<keyword evidence="1" id="KW-0472">Membrane</keyword>
<keyword evidence="1" id="KW-1133">Transmembrane helix</keyword>
<organism evidence="2 3">
    <name type="scientific">Monilinia laxa</name>
    <name type="common">Brown rot fungus</name>
    <name type="synonym">Sclerotinia laxa</name>
    <dbReference type="NCBI Taxonomy" id="61186"/>
    <lineage>
        <taxon>Eukaryota</taxon>
        <taxon>Fungi</taxon>
        <taxon>Dikarya</taxon>
        <taxon>Ascomycota</taxon>
        <taxon>Pezizomycotina</taxon>
        <taxon>Leotiomycetes</taxon>
        <taxon>Helotiales</taxon>
        <taxon>Sclerotiniaceae</taxon>
        <taxon>Monilinia</taxon>
    </lineage>
</organism>
<dbReference type="Gene3D" id="1.10.630.10">
    <property type="entry name" value="Cytochrome P450"/>
    <property type="match status" value="1"/>
</dbReference>
<evidence type="ECO:0000313" key="2">
    <source>
        <dbReference type="EMBL" id="KAB8291576.1"/>
    </source>
</evidence>
<evidence type="ECO:0008006" key="4">
    <source>
        <dbReference type="Google" id="ProtNLM"/>
    </source>
</evidence>
<dbReference type="InterPro" id="IPR036396">
    <property type="entry name" value="Cyt_P450_sf"/>
</dbReference>
<dbReference type="EMBL" id="VIGI01000014">
    <property type="protein sequence ID" value="KAB8291576.1"/>
    <property type="molecule type" value="Genomic_DNA"/>
</dbReference>
<dbReference type="GO" id="GO:0016705">
    <property type="term" value="F:oxidoreductase activity, acting on paired donors, with incorporation or reduction of molecular oxygen"/>
    <property type="evidence" value="ECO:0007669"/>
    <property type="project" value="InterPro"/>
</dbReference>
<feature type="transmembrane region" description="Helical" evidence="1">
    <location>
        <begin position="20"/>
        <end position="37"/>
    </location>
</feature>
<sequence>MNSYIRITFLVALPVPGSKVTLAVSLLFGAIICHLTWTRYHSGLHRIPGPFLASISSFWKWHVIWQEDVSMRSVHLHEKHGPLVRIGPNHVSVSSPEAIRVIHVENRGFPKATTYGILQPQLDGYDLHNIFSIQDVEYHSMHKRIIGGLYTTSALKDV</sequence>
<dbReference type="OrthoDB" id="3945418at2759"/>
<gene>
    <name evidence="2" type="ORF">EYC80_006376</name>
</gene>